<dbReference type="Pfam" id="PF02545">
    <property type="entry name" value="Maf"/>
    <property type="match status" value="1"/>
</dbReference>
<comment type="catalytic activity">
    <reaction evidence="4">
        <text>a ribonucleoside 5'-triphosphate + H2O = a ribonucleoside 5'-phosphate + diphosphate + H(+)</text>
        <dbReference type="Rhea" id="RHEA:23996"/>
        <dbReference type="ChEBI" id="CHEBI:15377"/>
        <dbReference type="ChEBI" id="CHEBI:15378"/>
        <dbReference type="ChEBI" id="CHEBI:33019"/>
        <dbReference type="ChEBI" id="CHEBI:58043"/>
        <dbReference type="ChEBI" id="CHEBI:61557"/>
        <dbReference type="EC" id="3.6.1.9"/>
    </reaction>
</comment>
<dbReference type="EC" id="3.6.1.9" evidence="4"/>
<sequence length="210" mass="22668">MLALVLKPTPLQNRESKLLLASGSHTRRHMLDNAGLEFETQSPDVDEAPLKQQGLQQGWSASETALALARAKALAVPAPGAVVIGADQILSCQGQWYDKPADMAQAHTQLMALQGQTHILHTAVVLVQDGQVLWEHVAEPRLTMRPVTEGFVARYLAFEGPQCLSSVGAYRLEGPGIQLFDRIEGDAFAIQGLPLLPLIAALRAIKVLQA</sequence>
<dbReference type="Gene3D" id="3.90.950.10">
    <property type="match status" value="1"/>
</dbReference>
<dbReference type="GO" id="GO:0009117">
    <property type="term" value="P:nucleotide metabolic process"/>
    <property type="evidence" value="ECO:0007669"/>
    <property type="project" value="UniProtKB-KW"/>
</dbReference>
<dbReference type="GO" id="GO:0047429">
    <property type="term" value="F:nucleoside triphosphate diphosphatase activity"/>
    <property type="evidence" value="ECO:0007669"/>
    <property type="project" value="UniProtKB-EC"/>
</dbReference>
<reference evidence="5 6" key="1">
    <citation type="submission" date="2019-09" db="EMBL/GenBank/DDBJ databases">
        <title>Genome sequencing of strain KACC 21233.</title>
        <authorList>
            <person name="Heo J."/>
            <person name="Kim S.-J."/>
            <person name="Kim J.-S."/>
            <person name="Hong S.-B."/>
            <person name="Kwon S.-W."/>
        </authorList>
    </citation>
    <scope>NUCLEOTIDE SEQUENCE [LARGE SCALE GENOMIC DNA]</scope>
    <source>
        <strain evidence="5 6">KACC 21233</strain>
    </source>
</reference>
<dbReference type="OrthoDB" id="9813962at2"/>
<comment type="caution">
    <text evidence="4">Lacks conserved residue(s) required for the propagation of feature annotation.</text>
</comment>
<proteinExistence type="inferred from homology"/>
<dbReference type="PIRSF" id="PIRSF006305">
    <property type="entry name" value="Maf"/>
    <property type="match status" value="1"/>
</dbReference>
<keyword evidence="4" id="KW-0963">Cytoplasm</keyword>
<evidence type="ECO:0000256" key="3">
    <source>
        <dbReference type="ARBA" id="ARBA00023080"/>
    </source>
</evidence>
<dbReference type="PANTHER" id="PTHR43213:SF5">
    <property type="entry name" value="BIFUNCTIONAL DTTP_UTP PYROPHOSPHATASE_METHYLTRANSFERASE PROTEIN-RELATED"/>
    <property type="match status" value="1"/>
</dbReference>
<dbReference type="InterPro" id="IPR003697">
    <property type="entry name" value="Maf-like"/>
</dbReference>
<dbReference type="AlphaFoldDB" id="A0A5C1YPM1"/>
<evidence type="ECO:0000256" key="2">
    <source>
        <dbReference type="ARBA" id="ARBA00022801"/>
    </source>
</evidence>
<accession>A0A5C1YPM1</accession>
<dbReference type="HAMAP" id="MF_00528">
    <property type="entry name" value="Maf"/>
    <property type="match status" value="1"/>
</dbReference>
<organism evidence="5 6">
    <name type="scientific">Acetobacter vaccinii</name>
    <dbReference type="NCBI Taxonomy" id="2592655"/>
    <lineage>
        <taxon>Bacteria</taxon>
        <taxon>Pseudomonadati</taxon>
        <taxon>Pseudomonadota</taxon>
        <taxon>Alphaproteobacteria</taxon>
        <taxon>Acetobacterales</taxon>
        <taxon>Acetobacteraceae</taxon>
        <taxon>Acetobacter</taxon>
    </lineage>
</organism>
<comment type="function">
    <text evidence="4">Nucleoside triphosphate pyrophosphatase. May have a dual role in cell division arrest and in preventing the incorporation of modified nucleotides into cellular nucleic acids.</text>
</comment>
<dbReference type="InterPro" id="IPR029001">
    <property type="entry name" value="ITPase-like_fam"/>
</dbReference>
<dbReference type="CDD" id="cd00555">
    <property type="entry name" value="Maf"/>
    <property type="match status" value="1"/>
</dbReference>
<dbReference type="Proteomes" id="UP000324536">
    <property type="component" value="Chromosome"/>
</dbReference>
<name>A0A5C1YPM1_9PROT</name>
<keyword evidence="6" id="KW-1185">Reference proteome</keyword>
<keyword evidence="3 4" id="KW-0546">Nucleotide metabolism</keyword>
<dbReference type="RefSeq" id="WP_149278828.1">
    <property type="nucleotide sequence ID" value="NZ_CP043506.1"/>
</dbReference>
<comment type="cofactor">
    <cofactor evidence="1 4">
        <name>a divalent metal cation</name>
        <dbReference type="ChEBI" id="CHEBI:60240"/>
    </cofactor>
</comment>
<comment type="subcellular location">
    <subcellularLocation>
        <location evidence="4">Cytoplasm</location>
    </subcellularLocation>
</comment>
<dbReference type="EMBL" id="CP043506">
    <property type="protein sequence ID" value="QEO17149.1"/>
    <property type="molecule type" value="Genomic_DNA"/>
</dbReference>
<evidence type="ECO:0000256" key="1">
    <source>
        <dbReference type="ARBA" id="ARBA00001968"/>
    </source>
</evidence>
<gene>
    <name evidence="5" type="ORF">FLP30_04865</name>
</gene>
<dbReference type="SUPFAM" id="SSF52972">
    <property type="entry name" value="ITPase-like"/>
    <property type="match status" value="1"/>
</dbReference>
<evidence type="ECO:0000313" key="6">
    <source>
        <dbReference type="Proteomes" id="UP000324536"/>
    </source>
</evidence>
<dbReference type="KEGG" id="acek:FLP30_04865"/>
<comment type="similarity">
    <text evidence="4">Belongs to the Maf family.</text>
</comment>
<evidence type="ECO:0000313" key="5">
    <source>
        <dbReference type="EMBL" id="QEO17149.1"/>
    </source>
</evidence>
<dbReference type="GO" id="GO:0005737">
    <property type="term" value="C:cytoplasm"/>
    <property type="evidence" value="ECO:0007669"/>
    <property type="project" value="UniProtKB-SubCell"/>
</dbReference>
<protein>
    <recommendedName>
        <fullName evidence="4">Nucleoside triphosphate pyrophosphatase</fullName>
        <ecNumber evidence="4">3.6.1.9</ecNumber>
    </recommendedName>
    <alternativeName>
        <fullName evidence="4">Nucleotide pyrophosphatase</fullName>
        <shortName evidence="4">Nucleotide PPase</shortName>
    </alternativeName>
</protein>
<evidence type="ECO:0000256" key="4">
    <source>
        <dbReference type="HAMAP-Rule" id="MF_00528"/>
    </source>
</evidence>
<keyword evidence="2 4" id="KW-0378">Hydrolase</keyword>
<comment type="catalytic activity">
    <reaction evidence="4">
        <text>a 2'-deoxyribonucleoside 5'-triphosphate + H2O = a 2'-deoxyribonucleoside 5'-phosphate + diphosphate + H(+)</text>
        <dbReference type="Rhea" id="RHEA:44644"/>
        <dbReference type="ChEBI" id="CHEBI:15377"/>
        <dbReference type="ChEBI" id="CHEBI:15378"/>
        <dbReference type="ChEBI" id="CHEBI:33019"/>
        <dbReference type="ChEBI" id="CHEBI:61560"/>
        <dbReference type="ChEBI" id="CHEBI:65317"/>
        <dbReference type="EC" id="3.6.1.9"/>
    </reaction>
</comment>
<feature type="active site" description="Proton acceptor" evidence="4">
    <location>
        <position position="87"/>
    </location>
</feature>
<dbReference type="PANTHER" id="PTHR43213">
    <property type="entry name" value="BIFUNCTIONAL DTTP/UTP PYROPHOSPHATASE/METHYLTRANSFERASE PROTEIN-RELATED"/>
    <property type="match status" value="1"/>
</dbReference>